<evidence type="ECO:0000313" key="2">
    <source>
        <dbReference type="Proteomes" id="UP000694925"/>
    </source>
</evidence>
<name>A0AAJ7IW26_9HYME</name>
<dbReference type="RefSeq" id="XP_017878413.1">
    <property type="nucleotide sequence ID" value="XM_018022924.2"/>
</dbReference>
<feature type="transmembrane region" description="Helical" evidence="1">
    <location>
        <begin position="100"/>
        <end position="118"/>
    </location>
</feature>
<keyword evidence="2" id="KW-1185">Reference proteome</keyword>
<keyword evidence="1" id="KW-0472">Membrane</keyword>
<organism evidence="2 3">
    <name type="scientific">Ceratina calcarata</name>
    <dbReference type="NCBI Taxonomy" id="156304"/>
    <lineage>
        <taxon>Eukaryota</taxon>
        <taxon>Metazoa</taxon>
        <taxon>Ecdysozoa</taxon>
        <taxon>Arthropoda</taxon>
        <taxon>Hexapoda</taxon>
        <taxon>Insecta</taxon>
        <taxon>Pterygota</taxon>
        <taxon>Neoptera</taxon>
        <taxon>Endopterygota</taxon>
        <taxon>Hymenoptera</taxon>
        <taxon>Apocrita</taxon>
        <taxon>Aculeata</taxon>
        <taxon>Apoidea</taxon>
        <taxon>Anthophila</taxon>
        <taxon>Apidae</taxon>
        <taxon>Ceratina</taxon>
        <taxon>Zadontomerus</taxon>
    </lineage>
</organism>
<reference evidence="3" key="1">
    <citation type="submission" date="2025-08" db="UniProtKB">
        <authorList>
            <consortium name="RefSeq"/>
        </authorList>
    </citation>
    <scope>IDENTIFICATION</scope>
    <source>
        <tissue evidence="3">Whole body</tissue>
    </source>
</reference>
<dbReference type="GeneID" id="108624003"/>
<accession>A0AAJ7IW26</accession>
<evidence type="ECO:0000256" key="1">
    <source>
        <dbReference type="SAM" id="Phobius"/>
    </source>
</evidence>
<gene>
    <name evidence="3" type="primary">LOC108624003</name>
</gene>
<dbReference type="AlphaFoldDB" id="A0AAJ7IW26"/>
<proteinExistence type="predicted"/>
<dbReference type="KEGG" id="ccal:108624003"/>
<dbReference type="Proteomes" id="UP000694925">
    <property type="component" value="Unplaced"/>
</dbReference>
<feature type="transmembrane region" description="Helical" evidence="1">
    <location>
        <begin position="130"/>
        <end position="150"/>
    </location>
</feature>
<keyword evidence="1" id="KW-1133">Transmembrane helix</keyword>
<evidence type="ECO:0000313" key="3">
    <source>
        <dbReference type="RefSeq" id="XP_017878413.1"/>
    </source>
</evidence>
<protein>
    <submittedName>
        <fullName evidence="3">Uncharacterized protein LOC108624003 isoform X1</fullName>
    </submittedName>
</protein>
<keyword evidence="1" id="KW-0812">Transmembrane</keyword>
<feature type="transmembrane region" description="Helical" evidence="1">
    <location>
        <begin position="77"/>
        <end position="94"/>
    </location>
</feature>
<sequence>MVSSSVLAHLAKFLVTIGCIRAIGNNYDKASTWSFRGFQILLSHSVLGALRFGAPFFTSSTNVVKYLRISYNWYSKIVDVVPLALFAAGILQGYKVCEKIWLVVFLLGMLPIFFHLQPRRKDSRRRRYQLLMNITTILQLLMIALVGLRYSNYNVISLVVSYIFERFFIDEFCYFYDIPSTDLTQYSLCFVEIFMTLTLNEV</sequence>